<protein>
    <recommendedName>
        <fullName evidence="2">Methyltransferase domain-containing protein</fullName>
    </recommendedName>
</protein>
<organism evidence="3 4">
    <name type="scientific">Kitasatospora nipponensis</name>
    <dbReference type="NCBI Taxonomy" id="258049"/>
    <lineage>
        <taxon>Bacteria</taxon>
        <taxon>Bacillati</taxon>
        <taxon>Actinomycetota</taxon>
        <taxon>Actinomycetes</taxon>
        <taxon>Kitasatosporales</taxon>
        <taxon>Streptomycetaceae</taxon>
        <taxon>Kitasatospora</taxon>
    </lineage>
</organism>
<evidence type="ECO:0000313" key="4">
    <source>
        <dbReference type="Proteomes" id="UP001500037"/>
    </source>
</evidence>
<dbReference type="Pfam" id="PF13649">
    <property type="entry name" value="Methyltransf_25"/>
    <property type="match status" value="1"/>
</dbReference>
<name>A0ABP4GIQ6_9ACTN</name>
<evidence type="ECO:0000313" key="3">
    <source>
        <dbReference type="EMBL" id="GAA1226353.1"/>
    </source>
</evidence>
<proteinExistence type="predicted"/>
<sequence length="269" mass="28231">MTAPGGPVTGTGGPDTGTPGAPGGSGCTGDCSGTGFFDLLGETYDSYRPPDAARTRQEVDLLAAACARPVGTAVDLMCGQGRHSLELARRGWRVTAVDRVAGLLGLLGERARAQGLGDLVDIVRADAFEFRHTGRADLVALLGNSFGFAADRAACAGLLNALTAATAADGLLAVEVFDPVRRADRHLWSKRFPGGSLTKRRHWDPVGSTEHMRVDLAGTGPTRSTCYRQYTPPAEEFVALAGGAGWRARPAAAWPSNDSTLFLLRREAP</sequence>
<feature type="region of interest" description="Disordered" evidence="1">
    <location>
        <begin position="1"/>
        <end position="26"/>
    </location>
</feature>
<keyword evidence="4" id="KW-1185">Reference proteome</keyword>
<feature type="domain" description="Methyltransferase" evidence="2">
    <location>
        <begin position="74"/>
        <end position="152"/>
    </location>
</feature>
<evidence type="ECO:0000259" key="2">
    <source>
        <dbReference type="Pfam" id="PF13649"/>
    </source>
</evidence>
<feature type="compositionally biased region" description="Gly residues" evidence="1">
    <location>
        <begin position="7"/>
        <end position="26"/>
    </location>
</feature>
<dbReference type="RefSeq" id="WP_344440551.1">
    <property type="nucleotide sequence ID" value="NZ_BAAALF010000017.1"/>
</dbReference>
<dbReference type="SUPFAM" id="SSF53335">
    <property type="entry name" value="S-adenosyl-L-methionine-dependent methyltransferases"/>
    <property type="match status" value="1"/>
</dbReference>
<dbReference type="Gene3D" id="3.40.50.150">
    <property type="entry name" value="Vaccinia Virus protein VP39"/>
    <property type="match status" value="1"/>
</dbReference>
<comment type="caution">
    <text evidence="3">The sequence shown here is derived from an EMBL/GenBank/DDBJ whole genome shotgun (WGS) entry which is preliminary data.</text>
</comment>
<reference evidence="4" key="1">
    <citation type="journal article" date="2019" name="Int. J. Syst. Evol. Microbiol.">
        <title>The Global Catalogue of Microorganisms (GCM) 10K type strain sequencing project: providing services to taxonomists for standard genome sequencing and annotation.</title>
        <authorList>
            <consortium name="The Broad Institute Genomics Platform"/>
            <consortium name="The Broad Institute Genome Sequencing Center for Infectious Disease"/>
            <person name="Wu L."/>
            <person name="Ma J."/>
        </authorList>
    </citation>
    <scope>NUCLEOTIDE SEQUENCE [LARGE SCALE GENOMIC DNA]</scope>
    <source>
        <strain evidence="4">JCM 13004</strain>
    </source>
</reference>
<dbReference type="Proteomes" id="UP001500037">
    <property type="component" value="Unassembled WGS sequence"/>
</dbReference>
<dbReference type="EMBL" id="BAAALF010000017">
    <property type="protein sequence ID" value="GAA1226353.1"/>
    <property type="molecule type" value="Genomic_DNA"/>
</dbReference>
<evidence type="ECO:0000256" key="1">
    <source>
        <dbReference type="SAM" id="MobiDB-lite"/>
    </source>
</evidence>
<gene>
    <name evidence="3" type="ORF">GCM10009665_16160</name>
</gene>
<dbReference type="InterPro" id="IPR041698">
    <property type="entry name" value="Methyltransf_25"/>
</dbReference>
<dbReference type="CDD" id="cd02440">
    <property type="entry name" value="AdoMet_MTases"/>
    <property type="match status" value="1"/>
</dbReference>
<accession>A0ABP4GIQ6</accession>
<dbReference type="InterPro" id="IPR029063">
    <property type="entry name" value="SAM-dependent_MTases_sf"/>
</dbReference>